<gene>
    <name evidence="2" type="ORF">E2562_020271</name>
</gene>
<dbReference type="PANTHER" id="PTHR33120:SF53">
    <property type="entry name" value="OS03G0697833 PROTEIN"/>
    <property type="match status" value="1"/>
</dbReference>
<reference evidence="2 3" key="1">
    <citation type="submission" date="2019-11" db="EMBL/GenBank/DDBJ databases">
        <title>Whole genome sequence of Oryza granulata.</title>
        <authorList>
            <person name="Li W."/>
        </authorList>
    </citation>
    <scope>NUCLEOTIDE SEQUENCE [LARGE SCALE GENOMIC DNA]</scope>
    <source>
        <strain evidence="3">cv. Menghai</strain>
        <tissue evidence="2">Leaf</tissue>
    </source>
</reference>
<name>A0A6G1DKZ6_9ORYZ</name>
<organism evidence="2 3">
    <name type="scientific">Oryza meyeriana var. granulata</name>
    <dbReference type="NCBI Taxonomy" id="110450"/>
    <lineage>
        <taxon>Eukaryota</taxon>
        <taxon>Viridiplantae</taxon>
        <taxon>Streptophyta</taxon>
        <taxon>Embryophyta</taxon>
        <taxon>Tracheophyta</taxon>
        <taxon>Spermatophyta</taxon>
        <taxon>Magnoliopsida</taxon>
        <taxon>Liliopsida</taxon>
        <taxon>Poales</taxon>
        <taxon>Poaceae</taxon>
        <taxon>BOP clade</taxon>
        <taxon>Oryzoideae</taxon>
        <taxon>Oryzeae</taxon>
        <taxon>Oryzinae</taxon>
        <taxon>Oryza</taxon>
        <taxon>Oryza meyeriana</taxon>
    </lineage>
</organism>
<comment type="caution">
    <text evidence="2">The sequence shown here is derived from an EMBL/GenBank/DDBJ whole genome shotgun (WGS) entry which is preliminary data.</text>
</comment>
<evidence type="ECO:0000259" key="1">
    <source>
        <dbReference type="Pfam" id="PF20235"/>
    </source>
</evidence>
<keyword evidence="3" id="KW-1185">Reference proteome</keyword>
<dbReference type="InterPro" id="IPR046527">
    <property type="entry name" value="PIR2-like_helical"/>
</dbReference>
<dbReference type="EMBL" id="SPHZ02000006">
    <property type="protein sequence ID" value="KAF0913140.1"/>
    <property type="molecule type" value="Genomic_DNA"/>
</dbReference>
<feature type="domain" description="PIR2-like helical" evidence="1">
    <location>
        <begin position="8"/>
        <end position="61"/>
    </location>
</feature>
<dbReference type="Pfam" id="PF20235">
    <property type="entry name" value="PIR2-like_helical"/>
    <property type="match status" value="1"/>
</dbReference>
<proteinExistence type="predicted"/>
<dbReference type="PANTHER" id="PTHR33120">
    <property type="entry name" value="EXPRESSED PROTEIN-RELATED"/>
    <property type="match status" value="1"/>
</dbReference>
<evidence type="ECO:0000313" key="2">
    <source>
        <dbReference type="EMBL" id="KAF0913140.1"/>
    </source>
</evidence>
<dbReference type="AlphaFoldDB" id="A0A6G1DKZ6"/>
<protein>
    <recommendedName>
        <fullName evidence="1">PIR2-like helical domain-containing protein</fullName>
    </recommendedName>
</protein>
<dbReference type="Proteomes" id="UP000479710">
    <property type="component" value="Unassembled WGS sequence"/>
</dbReference>
<evidence type="ECO:0000313" key="3">
    <source>
        <dbReference type="Proteomes" id="UP000479710"/>
    </source>
</evidence>
<accession>A0A6G1DKZ6</accession>
<sequence length="112" mass="12801">MLESILLDKIYGLYLDVLACLPMDDLRRRYHGGFLKADHCYGPFENPVHNIVLSTILVYNLMRYCPSSCGSAQTVPGEFKAEQSFICGKVNDALKKYNQRTRLHDMPELPEC</sequence>